<dbReference type="GO" id="GO:0016020">
    <property type="term" value="C:membrane"/>
    <property type="evidence" value="ECO:0007669"/>
    <property type="project" value="UniProtKB-SubCell"/>
</dbReference>
<keyword evidence="4" id="KW-0862">Zinc</keyword>
<comment type="subcellular location">
    <subcellularLocation>
        <location evidence="1">Membrane</location>
        <topology evidence="1">Peripheral membrane protein</topology>
    </subcellularLocation>
</comment>
<proteinExistence type="inferred from homology"/>
<accession>A0AAU9IYS2</accession>
<dbReference type="PANTHER" id="PTHR23292">
    <property type="entry name" value="LIPOPOLYSACCHARIDE-INDUCED TUMOR NECROSIS FACTOR-ALPHA FACTOR"/>
    <property type="match status" value="1"/>
</dbReference>
<dbReference type="AlphaFoldDB" id="A0AAU9IYS2"/>
<dbReference type="GO" id="GO:0008270">
    <property type="term" value="F:zinc ion binding"/>
    <property type="evidence" value="ECO:0007669"/>
    <property type="project" value="TreeGrafter"/>
</dbReference>
<sequence>MESNNPNQALLPNQENLQAATYPVNPDQANYPVPMGNSGYPYNPNLNQGANPNFQPSAGQPGYGQACYGQAGYGQPNYGQAGYGQPNYGQPGMNQPNYPAGQGLPNPNPNFAPNPQPVIIIQAGEGQGNQAQVPHQVTHWGNAPQQAFCPTCNRNVLTVIRNQPGAMTWILCLVIFCVFWPCSCLPFCMPQCMDVIHRCPTCFALLHTKSPF</sequence>
<feature type="domain" description="LITAF" evidence="7">
    <location>
        <begin position="129"/>
        <end position="211"/>
    </location>
</feature>
<keyword evidence="9" id="KW-1185">Reference proteome</keyword>
<comment type="caution">
    <text evidence="8">The sequence shown here is derived from an EMBL/GenBank/DDBJ whole genome shotgun (WGS) entry which is preliminary data.</text>
</comment>
<protein>
    <recommendedName>
        <fullName evidence="7">LITAF domain-containing protein</fullName>
    </recommendedName>
</protein>
<feature type="transmembrane region" description="Helical" evidence="6">
    <location>
        <begin position="166"/>
        <end position="188"/>
    </location>
</feature>
<evidence type="ECO:0000256" key="4">
    <source>
        <dbReference type="ARBA" id="ARBA00022833"/>
    </source>
</evidence>
<dbReference type="InterPro" id="IPR037519">
    <property type="entry name" value="LITAF_fam"/>
</dbReference>
<dbReference type="EMBL" id="CAJZBQ010000018">
    <property type="protein sequence ID" value="CAG9317265.1"/>
    <property type="molecule type" value="Genomic_DNA"/>
</dbReference>
<organism evidence="8 9">
    <name type="scientific">Blepharisma stoltei</name>
    <dbReference type="NCBI Taxonomy" id="1481888"/>
    <lineage>
        <taxon>Eukaryota</taxon>
        <taxon>Sar</taxon>
        <taxon>Alveolata</taxon>
        <taxon>Ciliophora</taxon>
        <taxon>Postciliodesmatophora</taxon>
        <taxon>Heterotrichea</taxon>
        <taxon>Heterotrichida</taxon>
        <taxon>Blepharismidae</taxon>
        <taxon>Blepharisma</taxon>
    </lineage>
</organism>
<dbReference type="Pfam" id="PF10601">
    <property type="entry name" value="zf-LITAF-like"/>
    <property type="match status" value="1"/>
</dbReference>
<evidence type="ECO:0000313" key="9">
    <source>
        <dbReference type="Proteomes" id="UP001162131"/>
    </source>
</evidence>
<dbReference type="PROSITE" id="PS51837">
    <property type="entry name" value="LITAF"/>
    <property type="match status" value="1"/>
</dbReference>
<evidence type="ECO:0000256" key="2">
    <source>
        <dbReference type="ARBA" id="ARBA00005975"/>
    </source>
</evidence>
<dbReference type="PANTHER" id="PTHR23292:SF6">
    <property type="entry name" value="FI16602P1-RELATED"/>
    <property type="match status" value="1"/>
</dbReference>
<dbReference type="Proteomes" id="UP001162131">
    <property type="component" value="Unassembled WGS sequence"/>
</dbReference>
<evidence type="ECO:0000256" key="6">
    <source>
        <dbReference type="SAM" id="Phobius"/>
    </source>
</evidence>
<keyword evidence="3" id="KW-0479">Metal-binding</keyword>
<dbReference type="SMART" id="SM00714">
    <property type="entry name" value="LITAF"/>
    <property type="match status" value="1"/>
</dbReference>
<keyword evidence="6" id="KW-1133">Transmembrane helix</keyword>
<keyword evidence="6" id="KW-0812">Transmembrane</keyword>
<name>A0AAU9IYS2_9CILI</name>
<comment type="similarity">
    <text evidence="2">Belongs to the CDIP1/LITAF family.</text>
</comment>
<evidence type="ECO:0000259" key="7">
    <source>
        <dbReference type="PROSITE" id="PS51837"/>
    </source>
</evidence>
<evidence type="ECO:0000313" key="8">
    <source>
        <dbReference type="EMBL" id="CAG9317265.1"/>
    </source>
</evidence>
<reference evidence="8" key="1">
    <citation type="submission" date="2021-09" db="EMBL/GenBank/DDBJ databases">
        <authorList>
            <consortium name="AG Swart"/>
            <person name="Singh M."/>
            <person name="Singh A."/>
            <person name="Seah K."/>
            <person name="Emmerich C."/>
        </authorList>
    </citation>
    <scope>NUCLEOTIDE SEQUENCE</scope>
    <source>
        <strain evidence="8">ATCC30299</strain>
    </source>
</reference>
<evidence type="ECO:0000256" key="3">
    <source>
        <dbReference type="ARBA" id="ARBA00022723"/>
    </source>
</evidence>
<evidence type="ECO:0000256" key="5">
    <source>
        <dbReference type="ARBA" id="ARBA00023136"/>
    </source>
</evidence>
<evidence type="ECO:0000256" key="1">
    <source>
        <dbReference type="ARBA" id="ARBA00004170"/>
    </source>
</evidence>
<dbReference type="InterPro" id="IPR006629">
    <property type="entry name" value="LITAF"/>
</dbReference>
<gene>
    <name evidence="8" type="ORF">BSTOLATCC_MIC18518</name>
</gene>
<keyword evidence="5 6" id="KW-0472">Membrane</keyword>